<gene>
    <name evidence="2" type="ORF">HAX54_021624</name>
</gene>
<name>A0ABS8UU85_DATST</name>
<sequence>MKVHYDIKSSDESPFVTTREQSKAKETTAVTSPLPQSEGGGEGAESDSEDPLEDDTEEGDNDVDESGDDESATEKFDDKENSFEKSGDKESVAQEFGNQKEDSDPSTTLEARSKRLTIQGSQDVYYVGLSLNEKGNPHHSIQEEPWIRTNALNENNAPSRNAINKELVLDSILVRAILVDISKRTITRVLMGGDYTLPTQTTEYDYRMEALKGIRKLSTED</sequence>
<feature type="compositionally biased region" description="Polar residues" evidence="1">
    <location>
        <begin position="105"/>
        <end position="115"/>
    </location>
</feature>
<comment type="caution">
    <text evidence="2">The sequence shown here is derived from an EMBL/GenBank/DDBJ whole genome shotgun (WGS) entry which is preliminary data.</text>
</comment>
<reference evidence="2 3" key="1">
    <citation type="journal article" date="2021" name="BMC Genomics">
        <title>Datura genome reveals duplications of psychoactive alkaloid biosynthetic genes and high mutation rate following tissue culture.</title>
        <authorList>
            <person name="Rajewski A."/>
            <person name="Carter-House D."/>
            <person name="Stajich J."/>
            <person name="Litt A."/>
        </authorList>
    </citation>
    <scope>NUCLEOTIDE SEQUENCE [LARGE SCALE GENOMIC DNA]</scope>
    <source>
        <strain evidence="2">AR-01</strain>
    </source>
</reference>
<feature type="compositionally biased region" description="Acidic residues" evidence="1">
    <location>
        <begin position="44"/>
        <end position="71"/>
    </location>
</feature>
<dbReference type="EMBL" id="JACEIK010002598">
    <property type="protein sequence ID" value="MCD9638014.1"/>
    <property type="molecule type" value="Genomic_DNA"/>
</dbReference>
<evidence type="ECO:0000313" key="3">
    <source>
        <dbReference type="Proteomes" id="UP000823775"/>
    </source>
</evidence>
<evidence type="ECO:0000256" key="1">
    <source>
        <dbReference type="SAM" id="MobiDB-lite"/>
    </source>
</evidence>
<organism evidence="2 3">
    <name type="scientific">Datura stramonium</name>
    <name type="common">Jimsonweed</name>
    <name type="synonym">Common thornapple</name>
    <dbReference type="NCBI Taxonomy" id="4076"/>
    <lineage>
        <taxon>Eukaryota</taxon>
        <taxon>Viridiplantae</taxon>
        <taxon>Streptophyta</taxon>
        <taxon>Embryophyta</taxon>
        <taxon>Tracheophyta</taxon>
        <taxon>Spermatophyta</taxon>
        <taxon>Magnoliopsida</taxon>
        <taxon>eudicotyledons</taxon>
        <taxon>Gunneridae</taxon>
        <taxon>Pentapetalae</taxon>
        <taxon>asterids</taxon>
        <taxon>lamiids</taxon>
        <taxon>Solanales</taxon>
        <taxon>Solanaceae</taxon>
        <taxon>Solanoideae</taxon>
        <taxon>Datureae</taxon>
        <taxon>Datura</taxon>
    </lineage>
</organism>
<protein>
    <submittedName>
        <fullName evidence="2">Uncharacterized protein</fullName>
    </submittedName>
</protein>
<accession>A0ABS8UU85</accession>
<feature type="compositionally biased region" description="Basic and acidic residues" evidence="1">
    <location>
        <begin position="72"/>
        <end position="103"/>
    </location>
</feature>
<feature type="compositionally biased region" description="Basic and acidic residues" evidence="1">
    <location>
        <begin position="1"/>
        <end position="11"/>
    </location>
</feature>
<evidence type="ECO:0000313" key="2">
    <source>
        <dbReference type="EMBL" id="MCD9638014.1"/>
    </source>
</evidence>
<feature type="region of interest" description="Disordered" evidence="1">
    <location>
        <begin position="1"/>
        <end position="115"/>
    </location>
</feature>
<feature type="non-terminal residue" evidence="2">
    <location>
        <position position="221"/>
    </location>
</feature>
<proteinExistence type="predicted"/>
<dbReference type="Proteomes" id="UP000823775">
    <property type="component" value="Unassembled WGS sequence"/>
</dbReference>
<keyword evidence="3" id="KW-1185">Reference proteome</keyword>